<dbReference type="EMBL" id="RPFW01000009">
    <property type="protein sequence ID" value="TVZ00342.1"/>
    <property type="molecule type" value="Genomic_DNA"/>
</dbReference>
<evidence type="ECO:0000256" key="1">
    <source>
        <dbReference type="SAM" id="MobiDB-lite"/>
    </source>
</evidence>
<evidence type="ECO:0000313" key="3">
    <source>
        <dbReference type="Proteomes" id="UP000460272"/>
    </source>
</evidence>
<reference evidence="2 3" key="1">
    <citation type="submission" date="2018-11" db="EMBL/GenBank/DDBJ databases">
        <title>Trebonia kvetii gen.nov., sp.nov., a novel acidophilic actinobacterium, and proposal of the new actinobacterial family Treboniaceae fam. nov.</title>
        <authorList>
            <person name="Rapoport D."/>
            <person name="Sagova-Mareckova M."/>
            <person name="Sedlacek I."/>
            <person name="Provaznik J."/>
            <person name="Kralova S."/>
            <person name="Pavlinic D."/>
            <person name="Benes V."/>
            <person name="Kopecky J."/>
        </authorList>
    </citation>
    <scope>NUCLEOTIDE SEQUENCE [LARGE SCALE GENOMIC DNA]</scope>
    <source>
        <strain evidence="2 3">15Tr583</strain>
    </source>
</reference>
<organism evidence="2 3">
    <name type="scientific">Trebonia kvetii</name>
    <dbReference type="NCBI Taxonomy" id="2480626"/>
    <lineage>
        <taxon>Bacteria</taxon>
        <taxon>Bacillati</taxon>
        <taxon>Actinomycetota</taxon>
        <taxon>Actinomycetes</taxon>
        <taxon>Streptosporangiales</taxon>
        <taxon>Treboniaceae</taxon>
        <taxon>Trebonia</taxon>
    </lineage>
</organism>
<protein>
    <submittedName>
        <fullName evidence="2">Uncharacterized protein</fullName>
    </submittedName>
</protein>
<feature type="region of interest" description="Disordered" evidence="1">
    <location>
        <begin position="1"/>
        <end position="30"/>
    </location>
</feature>
<comment type="caution">
    <text evidence="2">The sequence shown here is derived from an EMBL/GenBank/DDBJ whole genome shotgun (WGS) entry which is preliminary data.</text>
</comment>
<name>A0A6P2BMZ6_9ACTN</name>
<sequence>MRRDDPDDLAQQRAAAGRGGEQFRVVGEDLPDRVVRPGVEHRPVTEPASATGQVNEQVVDVVLAVGPHPVHRAARHPGPLDDLFEA</sequence>
<accession>A0A6P2BMZ6</accession>
<proteinExistence type="predicted"/>
<dbReference type="AlphaFoldDB" id="A0A6P2BMZ6"/>
<dbReference type="RefSeq" id="WP_145861074.1">
    <property type="nucleotide sequence ID" value="NZ_RPFW01000009.1"/>
</dbReference>
<evidence type="ECO:0000313" key="2">
    <source>
        <dbReference type="EMBL" id="TVZ00342.1"/>
    </source>
</evidence>
<keyword evidence="3" id="KW-1185">Reference proteome</keyword>
<gene>
    <name evidence="2" type="ORF">EAS64_37525</name>
</gene>
<dbReference type="Proteomes" id="UP000460272">
    <property type="component" value="Unassembled WGS sequence"/>
</dbReference>